<proteinExistence type="predicted"/>
<sequence>MVITRVLLPKGKVKLLTTSRRNFSSELKILTKHPLFFSQWILISKSLSETRASIIGIVCFKMETSSKEEDGGEAAEHVEE</sequence>
<reference evidence="1" key="1">
    <citation type="submission" date="2019-12" db="EMBL/GenBank/DDBJ databases">
        <title>Genome sequencing and annotation of Brassica cretica.</title>
        <authorList>
            <person name="Studholme D.J."/>
            <person name="Sarris P.F."/>
        </authorList>
    </citation>
    <scope>NUCLEOTIDE SEQUENCE</scope>
    <source>
        <strain evidence="1">PFS-001/15</strain>
        <tissue evidence="1">Leaf</tissue>
    </source>
</reference>
<evidence type="ECO:0000313" key="2">
    <source>
        <dbReference type="Proteomes" id="UP000712281"/>
    </source>
</evidence>
<dbReference type="EMBL" id="QGKW02000007">
    <property type="protein sequence ID" value="KAF2617331.1"/>
    <property type="molecule type" value="Genomic_DNA"/>
</dbReference>
<gene>
    <name evidence="1" type="ORF">F2Q68_00042063</name>
</gene>
<dbReference type="Proteomes" id="UP000712281">
    <property type="component" value="Unassembled WGS sequence"/>
</dbReference>
<protein>
    <submittedName>
        <fullName evidence="1">Uncharacterized protein</fullName>
    </submittedName>
</protein>
<evidence type="ECO:0000313" key="1">
    <source>
        <dbReference type="EMBL" id="KAF2617331.1"/>
    </source>
</evidence>
<organism evidence="1 2">
    <name type="scientific">Brassica cretica</name>
    <name type="common">Mustard</name>
    <dbReference type="NCBI Taxonomy" id="69181"/>
    <lineage>
        <taxon>Eukaryota</taxon>
        <taxon>Viridiplantae</taxon>
        <taxon>Streptophyta</taxon>
        <taxon>Embryophyta</taxon>
        <taxon>Tracheophyta</taxon>
        <taxon>Spermatophyta</taxon>
        <taxon>Magnoliopsida</taxon>
        <taxon>eudicotyledons</taxon>
        <taxon>Gunneridae</taxon>
        <taxon>Pentapetalae</taxon>
        <taxon>rosids</taxon>
        <taxon>malvids</taxon>
        <taxon>Brassicales</taxon>
        <taxon>Brassicaceae</taxon>
        <taxon>Brassiceae</taxon>
        <taxon>Brassica</taxon>
    </lineage>
</organism>
<name>A0A8S9MHB3_BRACR</name>
<dbReference type="AlphaFoldDB" id="A0A8S9MHB3"/>
<comment type="caution">
    <text evidence="1">The sequence shown here is derived from an EMBL/GenBank/DDBJ whole genome shotgun (WGS) entry which is preliminary data.</text>
</comment>
<accession>A0A8S9MHB3</accession>